<dbReference type="AlphaFoldDB" id="A0A926D0B8"/>
<dbReference type="Proteomes" id="UP000654279">
    <property type="component" value="Unassembled WGS sequence"/>
</dbReference>
<protein>
    <recommendedName>
        <fullName evidence="3">PRC-barrel domain-containing protein</fullName>
    </recommendedName>
</protein>
<evidence type="ECO:0000313" key="1">
    <source>
        <dbReference type="EMBL" id="MBC8529032.1"/>
    </source>
</evidence>
<dbReference type="RefSeq" id="WP_138296100.1">
    <property type="nucleotide sequence ID" value="NZ_JACRSO010000002.1"/>
</dbReference>
<evidence type="ECO:0000313" key="2">
    <source>
        <dbReference type="Proteomes" id="UP000654279"/>
    </source>
</evidence>
<organism evidence="1 2">
    <name type="scientific">Luoshenia tenuis</name>
    <dbReference type="NCBI Taxonomy" id="2763654"/>
    <lineage>
        <taxon>Bacteria</taxon>
        <taxon>Bacillati</taxon>
        <taxon>Bacillota</taxon>
        <taxon>Clostridia</taxon>
        <taxon>Christensenellales</taxon>
        <taxon>Christensenellaceae</taxon>
        <taxon>Luoshenia</taxon>
    </lineage>
</organism>
<evidence type="ECO:0008006" key="3">
    <source>
        <dbReference type="Google" id="ProtNLM"/>
    </source>
</evidence>
<reference evidence="1" key="1">
    <citation type="submission" date="2020-08" db="EMBL/GenBank/DDBJ databases">
        <title>Genome public.</title>
        <authorList>
            <person name="Liu C."/>
            <person name="Sun Q."/>
        </authorList>
    </citation>
    <scope>NUCLEOTIDE SEQUENCE</scope>
    <source>
        <strain evidence="1">NSJ-44</strain>
    </source>
</reference>
<gene>
    <name evidence="1" type="ORF">H8699_06295</name>
</gene>
<dbReference type="EMBL" id="JACRSO010000002">
    <property type="protein sequence ID" value="MBC8529032.1"/>
    <property type="molecule type" value="Genomic_DNA"/>
</dbReference>
<comment type="caution">
    <text evidence="1">The sequence shown here is derived from an EMBL/GenBank/DDBJ whole genome shotgun (WGS) entry which is preliminary data.</text>
</comment>
<proteinExistence type="predicted"/>
<accession>A0A926D0B8</accession>
<sequence>MARYRRVQELTGLPVVQMPDGVIVGQAEGAQWNPGSRYIDGIYFRGTGAYRKKAYAARQDIVLLGAASILVNRSAAGNKPPAKPPGEQGWPLKVVDSAGEELGTLSGLLVESHSCRVYALEVSEGLLADIQKGYAIIRYFGLLPDRKNLIAVTQEEEKTMRKKGGELYEG</sequence>
<keyword evidence="2" id="KW-1185">Reference proteome</keyword>
<name>A0A926D0B8_9FIRM</name>